<proteinExistence type="predicted"/>
<evidence type="ECO:0000313" key="1">
    <source>
        <dbReference type="EMBL" id="STQ11402.1"/>
    </source>
</evidence>
<organism evidence="1 2">
    <name type="scientific">Enterobacter cloacae</name>
    <dbReference type="NCBI Taxonomy" id="550"/>
    <lineage>
        <taxon>Bacteria</taxon>
        <taxon>Pseudomonadati</taxon>
        <taxon>Pseudomonadota</taxon>
        <taxon>Gammaproteobacteria</taxon>
        <taxon>Enterobacterales</taxon>
        <taxon>Enterobacteriaceae</taxon>
        <taxon>Enterobacter</taxon>
        <taxon>Enterobacter cloacae complex</taxon>
    </lineage>
</organism>
<sequence length="94" mass="10405">MQLNDFLKAGGPKIRKELEQHPRYIEILPLPTCNGAGCYFAQAAASLSRLSPMERFLVLICVQAIGPKFGLTTSQKIARQSRRILTDGNQKTGM</sequence>
<dbReference type="Proteomes" id="UP000255106">
    <property type="component" value="Unassembled WGS sequence"/>
</dbReference>
<dbReference type="EMBL" id="UGJB01000004">
    <property type="protein sequence ID" value="STQ11402.1"/>
    <property type="molecule type" value="Genomic_DNA"/>
</dbReference>
<gene>
    <name evidence="1" type="ORF">NCTC10005_04176</name>
</gene>
<accession>A0A377LZE4</accession>
<reference evidence="1 2" key="1">
    <citation type="submission" date="2018-06" db="EMBL/GenBank/DDBJ databases">
        <authorList>
            <consortium name="Pathogen Informatics"/>
            <person name="Doyle S."/>
        </authorList>
    </citation>
    <scope>NUCLEOTIDE SEQUENCE [LARGE SCALE GENOMIC DNA]</scope>
    <source>
        <strain evidence="1 2">NCTC10005</strain>
    </source>
</reference>
<protein>
    <submittedName>
        <fullName evidence="1">Uncharacterized protein</fullName>
    </submittedName>
</protein>
<name>A0A377LZE4_ENTCL</name>
<evidence type="ECO:0000313" key="2">
    <source>
        <dbReference type="Proteomes" id="UP000255106"/>
    </source>
</evidence>
<dbReference type="AlphaFoldDB" id="A0A377LZE4"/>